<dbReference type="AlphaFoldDB" id="A0A1F5HXN2"/>
<organism evidence="1 2">
    <name type="scientific">Candidatus Curtissbacteria bacterium RIFCSPLOWO2_01_FULL_42_26</name>
    <dbReference type="NCBI Taxonomy" id="1797729"/>
    <lineage>
        <taxon>Bacteria</taxon>
        <taxon>Candidatus Curtissiibacteriota</taxon>
    </lineage>
</organism>
<sequence>MPKLPVFGRKGLTGTCKDLGFTVEVDKGKGGHALAKHPTKKPVNDQRPFITIKGDREYHDPNFRSALVNQIVSFGFTREEVIKAINNNR</sequence>
<name>A0A1F5HXN2_9BACT</name>
<comment type="caution">
    <text evidence="1">The sequence shown here is derived from an EMBL/GenBank/DDBJ whole genome shotgun (WGS) entry which is preliminary data.</text>
</comment>
<protein>
    <recommendedName>
        <fullName evidence="3">Addiction module toxin, HicA family</fullName>
    </recommendedName>
</protein>
<evidence type="ECO:0000313" key="1">
    <source>
        <dbReference type="EMBL" id="OGE08908.1"/>
    </source>
</evidence>
<proteinExistence type="predicted"/>
<evidence type="ECO:0000313" key="2">
    <source>
        <dbReference type="Proteomes" id="UP000179227"/>
    </source>
</evidence>
<gene>
    <name evidence="1" type="ORF">A3A60_00965</name>
</gene>
<dbReference type="EMBL" id="MFBS01000030">
    <property type="protein sequence ID" value="OGE08908.1"/>
    <property type="molecule type" value="Genomic_DNA"/>
</dbReference>
<reference evidence="1 2" key="1">
    <citation type="journal article" date="2016" name="Nat. Commun.">
        <title>Thousands of microbial genomes shed light on interconnected biogeochemical processes in an aquifer system.</title>
        <authorList>
            <person name="Anantharaman K."/>
            <person name="Brown C.T."/>
            <person name="Hug L.A."/>
            <person name="Sharon I."/>
            <person name="Castelle C.J."/>
            <person name="Probst A.J."/>
            <person name="Thomas B.C."/>
            <person name="Singh A."/>
            <person name="Wilkins M.J."/>
            <person name="Karaoz U."/>
            <person name="Brodie E.L."/>
            <person name="Williams K.H."/>
            <person name="Hubbard S.S."/>
            <person name="Banfield J.F."/>
        </authorList>
    </citation>
    <scope>NUCLEOTIDE SEQUENCE [LARGE SCALE GENOMIC DNA]</scope>
</reference>
<dbReference type="Proteomes" id="UP000179227">
    <property type="component" value="Unassembled WGS sequence"/>
</dbReference>
<evidence type="ECO:0008006" key="3">
    <source>
        <dbReference type="Google" id="ProtNLM"/>
    </source>
</evidence>
<accession>A0A1F5HXN2</accession>